<evidence type="ECO:0000313" key="2">
    <source>
        <dbReference type="Proteomes" id="UP000017559"/>
    </source>
</evidence>
<dbReference type="EMBL" id="AWSO01001405">
    <property type="protein sequence ID" value="ESK83960.1"/>
    <property type="molecule type" value="Genomic_DNA"/>
</dbReference>
<organism evidence="1 2">
    <name type="scientific">Moniliophthora roreri (strain MCA 2997)</name>
    <name type="common">Cocoa frosty pod rot fungus</name>
    <name type="synonym">Crinipellis roreri</name>
    <dbReference type="NCBI Taxonomy" id="1381753"/>
    <lineage>
        <taxon>Eukaryota</taxon>
        <taxon>Fungi</taxon>
        <taxon>Dikarya</taxon>
        <taxon>Basidiomycota</taxon>
        <taxon>Agaricomycotina</taxon>
        <taxon>Agaricomycetes</taxon>
        <taxon>Agaricomycetidae</taxon>
        <taxon>Agaricales</taxon>
        <taxon>Marasmiineae</taxon>
        <taxon>Marasmiaceae</taxon>
        <taxon>Moniliophthora</taxon>
    </lineage>
</organism>
<feature type="non-terminal residue" evidence="1">
    <location>
        <position position="1"/>
    </location>
</feature>
<dbReference type="OrthoDB" id="2934367at2759"/>
<evidence type="ECO:0000313" key="1">
    <source>
        <dbReference type="EMBL" id="ESK83960.1"/>
    </source>
</evidence>
<reference evidence="1 2" key="1">
    <citation type="journal article" date="2014" name="BMC Genomics">
        <title>Genome and secretome analysis of the hemibiotrophic fungal pathogen, Moniliophthora roreri, which causes frosty pod rot disease of cacao: mechanisms of the biotrophic and necrotrophic phases.</title>
        <authorList>
            <person name="Meinhardt L.W."/>
            <person name="Costa G.G.L."/>
            <person name="Thomazella D.P.T."/>
            <person name="Teixeira P.J.P.L."/>
            <person name="Carazzolle M.F."/>
            <person name="Schuster S.C."/>
            <person name="Carlson J.E."/>
            <person name="Guiltinan M.J."/>
            <person name="Mieczkowski P."/>
            <person name="Farmer A."/>
            <person name="Ramaraj T."/>
            <person name="Crozier J."/>
            <person name="Davis R.E."/>
            <person name="Shao J."/>
            <person name="Melnick R.L."/>
            <person name="Pereira G.A.G."/>
            <person name="Bailey B.A."/>
        </authorList>
    </citation>
    <scope>NUCLEOTIDE SEQUENCE [LARGE SCALE GENOMIC DNA]</scope>
    <source>
        <strain evidence="1 2">MCA 2997</strain>
    </source>
</reference>
<dbReference type="Proteomes" id="UP000017559">
    <property type="component" value="Unassembled WGS sequence"/>
</dbReference>
<dbReference type="AlphaFoldDB" id="V2WUS3"/>
<protein>
    <submittedName>
        <fullName evidence="1">Uncharacterized protein</fullName>
    </submittedName>
</protein>
<keyword evidence="2" id="KW-1185">Reference proteome</keyword>
<accession>V2WUS3</accession>
<gene>
    <name evidence="1" type="ORF">Moror_7506</name>
</gene>
<comment type="caution">
    <text evidence="1">The sequence shown here is derived from an EMBL/GenBank/DDBJ whole genome shotgun (WGS) entry which is preliminary data.</text>
</comment>
<name>V2WUS3_MONRO</name>
<sequence>YSASTVNGNVYTSTANFNTGPVVAKRTEHDEFQYVRRGDMIATREIHSDELSEWDWELQNGELVGRYKSSTRKICTIDIVDRQSKYTAMIYEGKDAQDFLEKDFQLFSRNKKPGSFQLFGINQSAIPALIFHHELIPCAQFFNKKSIWMDVYIEHLAANMECSRDNLWMNTAGGVLFSGPDGPSAPVARSDAVTFIVVPTTVDMLKDDACIRFFINFGPSVDYSVLLCAGWNADPTYLDNLFPATAEDHQSEDSDRSSATHPYLRRLWRNPPDHLPMNVIGRLRFDTVYSSSMEAVARCPPGADSLWEWQEYQRKGLVEETVLDGGLTRFKLDLTREEKVHLEAWYRWEGKEEFSIVNPSNLRIQSTQRPTASRTLYNDERLIEETPPTAIYLFLHPLPISVSEFVSWIEGQPYFWSFDETGQSRMSEEECERWGLPVLTTSTEWSDDSVWLCSWSTCIYTTLRDWQKGRGFNPATSDWAREQGYPEWEIVGTRKVQEQKKAGRSWWQWEAVAESGISAFGF</sequence>
<dbReference type="HOGENOM" id="CLU_023750_1_0_1"/>
<dbReference type="KEGG" id="mrr:Moror_7506"/>
<proteinExistence type="predicted"/>